<evidence type="ECO:0000256" key="1">
    <source>
        <dbReference type="SAM" id="Phobius"/>
    </source>
</evidence>
<dbReference type="Pfam" id="PF17313">
    <property type="entry name" value="DUF5359"/>
    <property type="match status" value="1"/>
</dbReference>
<gene>
    <name evidence="2" type="ORF">HNR31_001778</name>
</gene>
<keyword evidence="1" id="KW-0812">Transmembrane</keyword>
<proteinExistence type="predicted"/>
<protein>
    <submittedName>
        <fullName evidence="2">Uncharacterized protein</fullName>
    </submittedName>
</protein>
<dbReference type="InterPro" id="IPR035281">
    <property type="entry name" value="DUF5359"/>
</dbReference>
<dbReference type="Proteomes" id="UP000523087">
    <property type="component" value="Unassembled WGS sequence"/>
</dbReference>
<accession>A0A7W0BYX3</accession>
<keyword evidence="3" id="KW-1185">Reference proteome</keyword>
<name>A0A7W0BYX3_9BACL</name>
<evidence type="ECO:0000313" key="3">
    <source>
        <dbReference type="Proteomes" id="UP000523087"/>
    </source>
</evidence>
<organism evidence="2 3">
    <name type="scientific">Thermaerobacillus caldiproteolyticus</name>
    <dbReference type="NCBI Taxonomy" id="247480"/>
    <lineage>
        <taxon>Bacteria</taxon>
        <taxon>Bacillati</taxon>
        <taxon>Bacillota</taxon>
        <taxon>Bacilli</taxon>
        <taxon>Bacillales</taxon>
        <taxon>Anoxybacillaceae</taxon>
        <taxon>Thermaerobacillus</taxon>
    </lineage>
</organism>
<evidence type="ECO:0000313" key="2">
    <source>
        <dbReference type="EMBL" id="MBA2875005.1"/>
    </source>
</evidence>
<sequence length="77" mass="8761">MKRSCAIIGTKTEVGCVGMKRIEQLLLKVVVIQFIFLFIAQCLLLYTPLAPYLGKVYEYEGVSKQEKTKTMETIVDQ</sequence>
<reference evidence="2 3" key="1">
    <citation type="submission" date="2020-07" db="EMBL/GenBank/DDBJ databases">
        <title>Genomic Encyclopedia of Type Strains, Phase IV (KMG-IV): sequencing the most valuable type-strain genomes for metagenomic binning, comparative biology and taxonomic classification.</title>
        <authorList>
            <person name="Goeker M."/>
        </authorList>
    </citation>
    <scope>NUCLEOTIDE SEQUENCE [LARGE SCALE GENOMIC DNA]</scope>
    <source>
        <strain evidence="2 3">DSM 15730</strain>
    </source>
</reference>
<dbReference type="AlphaFoldDB" id="A0A7W0BYX3"/>
<feature type="transmembrane region" description="Helical" evidence="1">
    <location>
        <begin position="25"/>
        <end position="46"/>
    </location>
</feature>
<keyword evidence="1" id="KW-1133">Transmembrane helix</keyword>
<dbReference type="EMBL" id="JACDUT010000005">
    <property type="protein sequence ID" value="MBA2875005.1"/>
    <property type="molecule type" value="Genomic_DNA"/>
</dbReference>
<keyword evidence="1" id="KW-0472">Membrane</keyword>
<comment type="caution">
    <text evidence="2">The sequence shown here is derived from an EMBL/GenBank/DDBJ whole genome shotgun (WGS) entry which is preliminary data.</text>
</comment>